<dbReference type="SUPFAM" id="SSF50249">
    <property type="entry name" value="Nucleic acid-binding proteins"/>
    <property type="match status" value="1"/>
</dbReference>
<dbReference type="EMBL" id="QMAP01000002">
    <property type="protein sequence ID" value="RXI50070.1"/>
    <property type="molecule type" value="Genomic_DNA"/>
</dbReference>
<dbReference type="AlphaFoldDB" id="A0A4Q0VGI2"/>
<evidence type="ECO:0000256" key="5">
    <source>
        <dbReference type="ARBA" id="ARBA00023204"/>
    </source>
</evidence>
<comment type="caution">
    <text evidence="9">The sequence shown here is derived from an EMBL/GenBank/DDBJ whole genome shotgun (WGS) entry which is preliminary data.</text>
</comment>
<gene>
    <name evidence="7" type="primary">recO</name>
    <name evidence="9" type="ORF">DP130_03585</name>
</gene>
<reference evidence="9 10" key="1">
    <citation type="submission" date="2018-06" db="EMBL/GenBank/DDBJ databases">
        <title>Genome conservation of Clostridium tetani.</title>
        <authorList>
            <person name="Bruggemann H."/>
            <person name="Popoff M.R."/>
        </authorList>
    </citation>
    <scope>NUCLEOTIDE SEQUENCE [LARGE SCALE GENOMIC DNA]</scope>
    <source>
        <strain evidence="9 10">2017.061</strain>
    </source>
</reference>
<dbReference type="Proteomes" id="UP000290921">
    <property type="component" value="Unassembled WGS sequence"/>
</dbReference>
<evidence type="ECO:0000256" key="4">
    <source>
        <dbReference type="ARBA" id="ARBA00023172"/>
    </source>
</evidence>
<organism evidence="9 10">
    <name type="scientific">Clostridium tetani</name>
    <dbReference type="NCBI Taxonomy" id="1513"/>
    <lineage>
        <taxon>Bacteria</taxon>
        <taxon>Bacillati</taxon>
        <taxon>Bacillota</taxon>
        <taxon>Clostridia</taxon>
        <taxon>Eubacteriales</taxon>
        <taxon>Clostridiaceae</taxon>
        <taxon>Clostridium</taxon>
    </lineage>
</organism>
<evidence type="ECO:0000313" key="9">
    <source>
        <dbReference type="EMBL" id="RXI50070.1"/>
    </source>
</evidence>
<feature type="domain" description="DNA replication/recombination mediator RecO N-terminal" evidence="8">
    <location>
        <begin position="1"/>
        <end position="79"/>
    </location>
</feature>
<keyword evidence="5 7" id="KW-0234">DNA repair</keyword>
<evidence type="ECO:0000256" key="6">
    <source>
        <dbReference type="ARBA" id="ARBA00033409"/>
    </source>
</evidence>
<sequence>MSVFNTRALVIKTQDYKEWDKIIWFFTEKFGKISVIAKGAKKNSNKFFPVSLPFCYGNYIFYKGRGMYTLNEGEILESFQELLSDLDTITYASYFCELVDICLPEGESNRLLFKEFVTIFYLMRTRAIDLETLARVFELRILKTTGYELSLDKCSICKEKITSSNYISLQFLGGLCNNCNRSNGIDISNASYNIIKYLNKLPLEKTYRITIPDNLKKEIYDILKYIISQNYIRRPKSLEILNISKED</sequence>
<protein>
    <recommendedName>
        <fullName evidence="2 7">DNA repair protein RecO</fullName>
    </recommendedName>
    <alternativeName>
        <fullName evidence="6 7">Recombination protein O</fullName>
    </alternativeName>
</protein>
<dbReference type="RefSeq" id="WP_035124552.1">
    <property type="nucleotide sequence ID" value="NZ_AP026808.1"/>
</dbReference>
<evidence type="ECO:0000256" key="1">
    <source>
        <dbReference type="ARBA" id="ARBA00007452"/>
    </source>
</evidence>
<keyword evidence="3 7" id="KW-0227">DNA damage</keyword>
<dbReference type="PANTHER" id="PTHR33991:SF1">
    <property type="entry name" value="DNA REPAIR PROTEIN RECO"/>
    <property type="match status" value="1"/>
</dbReference>
<dbReference type="InterPro" id="IPR003717">
    <property type="entry name" value="RecO"/>
</dbReference>
<evidence type="ECO:0000259" key="8">
    <source>
        <dbReference type="Pfam" id="PF11967"/>
    </source>
</evidence>
<evidence type="ECO:0000313" key="10">
    <source>
        <dbReference type="Proteomes" id="UP000290921"/>
    </source>
</evidence>
<evidence type="ECO:0000256" key="2">
    <source>
        <dbReference type="ARBA" id="ARBA00021310"/>
    </source>
</evidence>
<name>A0A4Q0VGI2_CLOTA</name>
<dbReference type="Gene3D" id="1.20.1440.120">
    <property type="entry name" value="Recombination protein O, C-terminal domain"/>
    <property type="match status" value="1"/>
</dbReference>
<dbReference type="InterPro" id="IPR037278">
    <property type="entry name" value="ARFGAP/RecO"/>
</dbReference>
<dbReference type="Pfam" id="PF02565">
    <property type="entry name" value="RecO_C"/>
    <property type="match status" value="1"/>
</dbReference>
<dbReference type="GO" id="GO:0006302">
    <property type="term" value="P:double-strand break repair"/>
    <property type="evidence" value="ECO:0007669"/>
    <property type="project" value="TreeGrafter"/>
</dbReference>
<dbReference type="GO" id="GO:0043590">
    <property type="term" value="C:bacterial nucleoid"/>
    <property type="evidence" value="ECO:0007669"/>
    <property type="project" value="TreeGrafter"/>
</dbReference>
<dbReference type="PANTHER" id="PTHR33991">
    <property type="entry name" value="DNA REPAIR PROTEIN RECO"/>
    <property type="match status" value="1"/>
</dbReference>
<keyword evidence="4 7" id="KW-0233">DNA recombination</keyword>
<evidence type="ECO:0000256" key="7">
    <source>
        <dbReference type="HAMAP-Rule" id="MF_00201"/>
    </source>
</evidence>
<dbReference type="NCBIfam" id="TIGR00613">
    <property type="entry name" value="reco"/>
    <property type="match status" value="1"/>
</dbReference>
<comment type="function">
    <text evidence="7">Involved in DNA repair and RecF pathway recombination.</text>
</comment>
<dbReference type="InterPro" id="IPR022572">
    <property type="entry name" value="DNA_rep/recomb_RecO_N"/>
</dbReference>
<proteinExistence type="inferred from homology"/>
<dbReference type="SUPFAM" id="SSF57863">
    <property type="entry name" value="ArfGap/RecO-like zinc finger"/>
    <property type="match status" value="1"/>
</dbReference>
<dbReference type="GeneID" id="24254749"/>
<dbReference type="GO" id="GO:0006310">
    <property type="term" value="P:DNA recombination"/>
    <property type="evidence" value="ECO:0007669"/>
    <property type="project" value="UniProtKB-UniRule"/>
</dbReference>
<dbReference type="Pfam" id="PF11967">
    <property type="entry name" value="RecO_N"/>
    <property type="match status" value="1"/>
</dbReference>
<dbReference type="HAMAP" id="MF_00201">
    <property type="entry name" value="RecO"/>
    <property type="match status" value="1"/>
</dbReference>
<evidence type="ECO:0000256" key="3">
    <source>
        <dbReference type="ARBA" id="ARBA00022763"/>
    </source>
</evidence>
<dbReference type="Gene3D" id="2.40.50.140">
    <property type="entry name" value="Nucleic acid-binding proteins"/>
    <property type="match status" value="1"/>
</dbReference>
<dbReference type="InterPro" id="IPR042242">
    <property type="entry name" value="RecO_C"/>
</dbReference>
<dbReference type="InterPro" id="IPR012340">
    <property type="entry name" value="NA-bd_OB-fold"/>
</dbReference>
<accession>A0A4Q0VGI2</accession>
<comment type="similarity">
    <text evidence="1 7">Belongs to the RecO family.</text>
</comment>